<keyword evidence="5 8" id="KW-1133">Transmembrane helix</keyword>
<dbReference type="InterPro" id="IPR005829">
    <property type="entry name" value="Sugar_transporter_CS"/>
</dbReference>
<feature type="transmembrane region" description="Helical" evidence="8">
    <location>
        <begin position="462"/>
        <end position="483"/>
    </location>
</feature>
<accession>A0A9P3CH62</accession>
<dbReference type="NCBIfam" id="TIGR00879">
    <property type="entry name" value="SP"/>
    <property type="match status" value="1"/>
</dbReference>
<feature type="transmembrane region" description="Helical" evidence="8">
    <location>
        <begin position="103"/>
        <end position="120"/>
    </location>
</feature>
<gene>
    <name evidence="10" type="ORF">CKM354_000517400</name>
</gene>
<comment type="similarity">
    <text evidence="2 7">Belongs to the major facilitator superfamily. Sugar transporter (TC 2.A.1.1) family.</text>
</comment>
<feature type="transmembrane region" description="Helical" evidence="8">
    <location>
        <begin position="290"/>
        <end position="311"/>
    </location>
</feature>
<keyword evidence="3 7" id="KW-0813">Transport</keyword>
<comment type="subcellular location">
    <subcellularLocation>
        <location evidence="1">Membrane</location>
        <topology evidence="1">Multi-pass membrane protein</topology>
    </subcellularLocation>
</comment>
<keyword evidence="4 8" id="KW-0812">Transmembrane</keyword>
<dbReference type="PANTHER" id="PTHR48022">
    <property type="entry name" value="PLASTIDIC GLUCOSE TRANSPORTER 4"/>
    <property type="match status" value="1"/>
</dbReference>
<feature type="transmembrane region" description="Helical" evidence="8">
    <location>
        <begin position="73"/>
        <end position="91"/>
    </location>
</feature>
<keyword evidence="11" id="KW-1185">Reference proteome</keyword>
<dbReference type="PANTHER" id="PTHR48022:SF8">
    <property type="entry name" value="MAJOR FACILITATOR SUPERFAMILY (MFS) PROFILE DOMAIN-CONTAINING PROTEIN-RELATED"/>
    <property type="match status" value="1"/>
</dbReference>
<reference evidence="10 11" key="1">
    <citation type="submission" date="2021-01" db="EMBL/GenBank/DDBJ databases">
        <title>Cercospora kikuchii MAFF 305040 whole genome shotgun sequence.</title>
        <authorList>
            <person name="Kashiwa T."/>
            <person name="Suzuki T."/>
        </authorList>
    </citation>
    <scope>NUCLEOTIDE SEQUENCE [LARGE SCALE GENOMIC DNA]</scope>
    <source>
        <strain evidence="10 11">MAFF 305040</strain>
    </source>
</reference>
<dbReference type="Pfam" id="PF00083">
    <property type="entry name" value="Sugar_tr"/>
    <property type="match status" value="1"/>
</dbReference>
<feature type="transmembrane region" description="Helical" evidence="8">
    <location>
        <begin position="356"/>
        <end position="374"/>
    </location>
</feature>
<dbReference type="PROSITE" id="PS00216">
    <property type="entry name" value="SUGAR_TRANSPORT_1"/>
    <property type="match status" value="2"/>
</dbReference>
<sequence length="553" mass="61447">MAGGSMFLSNDAKNDPREIFNGRLLYLLVAVAWAGMFYGFDQGNIGGIMELPSFERSFGLVDDTQQQRDDKKGTIAAMLAAGGSLGALMAAPSSDYLGRKWSVFTYGLVFMLGAALQMVPNFDVLLAGRFIGGLGVGSCSMLVPQFLSENAPRSVRGSMVCTYNLCIIVALMIAFWVNYGVSLWSGPNIEYNTSQWQTAMSIQLIPGGFMCLMVPFLLETPRYLIRIGKNETGLANLSKLRGLPADHPYVQLEYNETYNQIAAEQDIHAGNSYWQILKDIFTIQSNFQRFVLAIMLFLFHKLTGTDSLNYFAPRIFQIIGVSDGKSLLTTGVYGVVKFVTTIFYVGYLVEHVGRRLPLIVGATIQASCMLYLALYVRFGPDSETVTGGTPAGGIVGIIAIYLYAFGWSFGHSVACYVVAAEIFPARIRSFCMSFCFFTNWIVNYAESGITRATPNMITTMGWGIFLMYAVLTYLGVGFVWLCLPETKGRSIESMDDLFQHPLWMMWKFAYPKEEDKVRRDVQDTMMEKAMDIEESHTDAKGAVGTVTERVERT</sequence>
<feature type="transmembrane region" description="Helical" evidence="8">
    <location>
        <begin position="199"/>
        <end position="218"/>
    </location>
</feature>
<dbReference type="PRINTS" id="PR00171">
    <property type="entry name" value="SUGRTRNSPORT"/>
</dbReference>
<dbReference type="InterPro" id="IPR036259">
    <property type="entry name" value="MFS_trans_sf"/>
</dbReference>
<dbReference type="GO" id="GO:0016020">
    <property type="term" value="C:membrane"/>
    <property type="evidence" value="ECO:0007669"/>
    <property type="project" value="UniProtKB-SubCell"/>
</dbReference>
<evidence type="ECO:0000313" key="10">
    <source>
        <dbReference type="EMBL" id="GIZ41886.1"/>
    </source>
</evidence>
<dbReference type="OrthoDB" id="5296287at2759"/>
<evidence type="ECO:0000256" key="5">
    <source>
        <dbReference type="ARBA" id="ARBA00022989"/>
    </source>
</evidence>
<proteinExistence type="inferred from homology"/>
<feature type="transmembrane region" description="Helical" evidence="8">
    <location>
        <begin position="126"/>
        <end position="147"/>
    </location>
</feature>
<dbReference type="PROSITE" id="PS00217">
    <property type="entry name" value="SUGAR_TRANSPORT_2"/>
    <property type="match status" value="1"/>
</dbReference>
<dbReference type="EMBL" id="BOLY01000003">
    <property type="protein sequence ID" value="GIZ41886.1"/>
    <property type="molecule type" value="Genomic_DNA"/>
</dbReference>
<dbReference type="SUPFAM" id="SSF103473">
    <property type="entry name" value="MFS general substrate transporter"/>
    <property type="match status" value="1"/>
</dbReference>
<evidence type="ECO:0000256" key="2">
    <source>
        <dbReference type="ARBA" id="ARBA00010992"/>
    </source>
</evidence>
<dbReference type="InterPro" id="IPR005828">
    <property type="entry name" value="MFS_sugar_transport-like"/>
</dbReference>
<evidence type="ECO:0000256" key="7">
    <source>
        <dbReference type="RuleBase" id="RU003346"/>
    </source>
</evidence>
<dbReference type="RefSeq" id="XP_044656373.1">
    <property type="nucleotide sequence ID" value="XM_044800438.1"/>
</dbReference>
<evidence type="ECO:0000256" key="4">
    <source>
        <dbReference type="ARBA" id="ARBA00022692"/>
    </source>
</evidence>
<keyword evidence="6 8" id="KW-0472">Membrane</keyword>
<feature type="domain" description="Major facilitator superfamily (MFS) profile" evidence="9">
    <location>
        <begin position="27"/>
        <end position="487"/>
    </location>
</feature>
<dbReference type="PROSITE" id="PS50850">
    <property type="entry name" value="MFS"/>
    <property type="match status" value="1"/>
</dbReference>
<dbReference type="AlphaFoldDB" id="A0A9P3CH62"/>
<feature type="transmembrane region" description="Helical" evidence="8">
    <location>
        <begin position="425"/>
        <end position="442"/>
    </location>
</feature>
<feature type="transmembrane region" description="Helical" evidence="8">
    <location>
        <begin position="394"/>
        <end position="418"/>
    </location>
</feature>
<name>A0A9P3CH62_9PEZI</name>
<evidence type="ECO:0000256" key="8">
    <source>
        <dbReference type="SAM" id="Phobius"/>
    </source>
</evidence>
<feature type="transmembrane region" description="Helical" evidence="8">
    <location>
        <begin position="20"/>
        <end position="40"/>
    </location>
</feature>
<feature type="transmembrane region" description="Helical" evidence="8">
    <location>
        <begin position="159"/>
        <end position="179"/>
    </location>
</feature>
<dbReference type="Proteomes" id="UP000825890">
    <property type="component" value="Unassembled WGS sequence"/>
</dbReference>
<dbReference type="GeneID" id="68290749"/>
<feature type="transmembrane region" description="Helical" evidence="8">
    <location>
        <begin position="331"/>
        <end position="349"/>
    </location>
</feature>
<dbReference type="GO" id="GO:0005351">
    <property type="term" value="F:carbohydrate:proton symporter activity"/>
    <property type="evidence" value="ECO:0007669"/>
    <property type="project" value="TreeGrafter"/>
</dbReference>
<evidence type="ECO:0000313" key="11">
    <source>
        <dbReference type="Proteomes" id="UP000825890"/>
    </source>
</evidence>
<comment type="caution">
    <text evidence="10">The sequence shown here is derived from an EMBL/GenBank/DDBJ whole genome shotgun (WGS) entry which is preliminary data.</text>
</comment>
<evidence type="ECO:0000256" key="1">
    <source>
        <dbReference type="ARBA" id="ARBA00004141"/>
    </source>
</evidence>
<dbReference type="InterPro" id="IPR020846">
    <property type="entry name" value="MFS_dom"/>
</dbReference>
<evidence type="ECO:0000256" key="3">
    <source>
        <dbReference type="ARBA" id="ARBA00022448"/>
    </source>
</evidence>
<dbReference type="InterPro" id="IPR050360">
    <property type="entry name" value="MFS_Sugar_Transporters"/>
</dbReference>
<dbReference type="InterPro" id="IPR003663">
    <property type="entry name" value="Sugar/inositol_transpt"/>
</dbReference>
<dbReference type="Gene3D" id="1.20.1250.20">
    <property type="entry name" value="MFS general substrate transporter like domains"/>
    <property type="match status" value="1"/>
</dbReference>
<protein>
    <recommendedName>
        <fullName evidence="9">Major facilitator superfamily (MFS) profile domain-containing protein</fullName>
    </recommendedName>
</protein>
<organism evidence="10 11">
    <name type="scientific">Cercospora kikuchii</name>
    <dbReference type="NCBI Taxonomy" id="84275"/>
    <lineage>
        <taxon>Eukaryota</taxon>
        <taxon>Fungi</taxon>
        <taxon>Dikarya</taxon>
        <taxon>Ascomycota</taxon>
        <taxon>Pezizomycotina</taxon>
        <taxon>Dothideomycetes</taxon>
        <taxon>Dothideomycetidae</taxon>
        <taxon>Mycosphaerellales</taxon>
        <taxon>Mycosphaerellaceae</taxon>
        <taxon>Cercospora</taxon>
    </lineage>
</organism>
<evidence type="ECO:0000259" key="9">
    <source>
        <dbReference type="PROSITE" id="PS50850"/>
    </source>
</evidence>
<evidence type="ECO:0000256" key="6">
    <source>
        <dbReference type="ARBA" id="ARBA00023136"/>
    </source>
</evidence>